<evidence type="ECO:0000313" key="5">
    <source>
        <dbReference type="Proteomes" id="UP001223390"/>
    </source>
</evidence>
<dbReference type="Pfam" id="PF17837">
    <property type="entry name" value="4PPT_N"/>
    <property type="match status" value="1"/>
</dbReference>
<dbReference type="RefSeq" id="WP_285343212.1">
    <property type="nucleotide sequence ID" value="NZ_JASITI010000019.1"/>
</dbReference>
<sequence>MKTRVRHHKGEIPRPVIGDGTREGTLIGSLLPPAVATSEAFTDPVLPTPLFASEEELIAGASPGRRREFSTSRACAREAMADLGVAPVPVLRDAHGAPLWPAGVVGSMAHSKGYRCAAVARSTDVAGIGIDVEPNEPLRHSMVRERVTIPEERGQLARLSTCPSGIHWDRLLFAAKESVYKAWYPLTGVILDFDEAAVAVNPWSGTFKARVLGRGPVVDGVRLSVFHGRWLVEDGLVITAVALPAPDRGAGAPNT</sequence>
<keyword evidence="5" id="KW-1185">Reference proteome</keyword>
<reference evidence="4 5" key="1">
    <citation type="submission" date="2023-05" db="EMBL/GenBank/DDBJ databases">
        <title>Sequencing and Assembly of Streptomyces sp. NP73.</title>
        <authorList>
            <person name="Konwar A.N."/>
            <person name="Saikia K."/>
            <person name="Thakur D."/>
        </authorList>
    </citation>
    <scope>NUCLEOTIDE SEQUENCE [LARGE SCALE GENOMIC DNA]</scope>
    <source>
        <strain evidence="4 5">NP73</strain>
    </source>
</reference>
<dbReference type="SUPFAM" id="SSF56214">
    <property type="entry name" value="4'-phosphopantetheinyl transferase"/>
    <property type="match status" value="1"/>
</dbReference>
<keyword evidence="1 4" id="KW-0808">Transferase</keyword>
<accession>A0ABT7GVU5</accession>
<protein>
    <submittedName>
        <fullName evidence="4">4'-phosphopantetheinyl transferase superfamily protein</fullName>
    </submittedName>
</protein>
<dbReference type="PANTHER" id="PTHR38096:SF1">
    <property type="entry name" value="ENTEROBACTIN SYNTHASE COMPONENT D"/>
    <property type="match status" value="1"/>
</dbReference>
<evidence type="ECO:0000259" key="2">
    <source>
        <dbReference type="Pfam" id="PF01648"/>
    </source>
</evidence>
<dbReference type="InterPro" id="IPR037143">
    <property type="entry name" value="4-PPantetheinyl_Trfase_dom_sf"/>
</dbReference>
<dbReference type="InterPro" id="IPR008278">
    <property type="entry name" value="4-PPantetheinyl_Trfase_dom"/>
</dbReference>
<organism evidence="4 5">
    <name type="scientific">Streptomyces katrae</name>
    <dbReference type="NCBI Taxonomy" id="68223"/>
    <lineage>
        <taxon>Bacteria</taxon>
        <taxon>Bacillati</taxon>
        <taxon>Actinomycetota</taxon>
        <taxon>Actinomycetes</taxon>
        <taxon>Kitasatosporales</taxon>
        <taxon>Streptomycetaceae</taxon>
        <taxon>Streptomyces</taxon>
    </lineage>
</organism>
<dbReference type="InterPro" id="IPR003542">
    <property type="entry name" value="Enbac_synth_compD-like"/>
</dbReference>
<evidence type="ECO:0000313" key="4">
    <source>
        <dbReference type="EMBL" id="MDK9497416.1"/>
    </source>
</evidence>
<evidence type="ECO:0000256" key="1">
    <source>
        <dbReference type="ARBA" id="ARBA00022679"/>
    </source>
</evidence>
<gene>
    <name evidence="4" type="ORF">QEZ40_002075</name>
</gene>
<feature type="domain" description="4'-phosphopantetheinyl transferase N-terminal" evidence="3">
    <location>
        <begin position="54"/>
        <end position="120"/>
    </location>
</feature>
<dbReference type="Gene3D" id="3.90.470.20">
    <property type="entry name" value="4'-phosphopantetheinyl transferase domain"/>
    <property type="match status" value="1"/>
</dbReference>
<dbReference type="PRINTS" id="PR01399">
    <property type="entry name" value="ENTSNTHTASED"/>
</dbReference>
<dbReference type="Proteomes" id="UP001223390">
    <property type="component" value="Unassembled WGS sequence"/>
</dbReference>
<dbReference type="InterPro" id="IPR041354">
    <property type="entry name" value="4PPT_N"/>
</dbReference>
<evidence type="ECO:0000259" key="3">
    <source>
        <dbReference type="Pfam" id="PF17837"/>
    </source>
</evidence>
<dbReference type="EMBL" id="JASITI010000019">
    <property type="protein sequence ID" value="MDK9497416.1"/>
    <property type="molecule type" value="Genomic_DNA"/>
</dbReference>
<feature type="domain" description="4'-phosphopantetheinyl transferase" evidence="2">
    <location>
        <begin position="127"/>
        <end position="206"/>
    </location>
</feature>
<name>A0ABT7GVU5_9ACTN</name>
<proteinExistence type="predicted"/>
<dbReference type="Pfam" id="PF01648">
    <property type="entry name" value="ACPS"/>
    <property type="match status" value="1"/>
</dbReference>
<comment type="caution">
    <text evidence="4">The sequence shown here is derived from an EMBL/GenBank/DDBJ whole genome shotgun (WGS) entry which is preliminary data.</text>
</comment>
<dbReference type="PANTHER" id="PTHR38096">
    <property type="entry name" value="ENTEROBACTIN SYNTHASE COMPONENT D"/>
    <property type="match status" value="1"/>
</dbReference>
<dbReference type="GO" id="GO:0016740">
    <property type="term" value="F:transferase activity"/>
    <property type="evidence" value="ECO:0007669"/>
    <property type="project" value="UniProtKB-KW"/>
</dbReference>